<comment type="caution">
    <text evidence="1">The sequence shown here is derived from an EMBL/GenBank/DDBJ whole genome shotgun (WGS) entry which is preliminary data.</text>
</comment>
<evidence type="ECO:0000313" key="1">
    <source>
        <dbReference type="EMBL" id="MPM60139.1"/>
    </source>
</evidence>
<sequence>MDRDGADARLLQKLCHLHGVQMPHVPTPSNLRRHRHGAGLYYGLGYPGGILRILHQGGAVPVARNLSHGTAHVDVNHIRTGELCRDLRRLRHTGGVAAEDLHRKRVFSRKGSQQAACFLILIAQGLGGNQLRVGIARAKF</sequence>
<proteinExistence type="predicted"/>
<gene>
    <name evidence="1" type="ORF">SDC9_106986</name>
</gene>
<accession>A0A645B3X8</accession>
<dbReference type="EMBL" id="VSSQ01017647">
    <property type="protein sequence ID" value="MPM60139.1"/>
    <property type="molecule type" value="Genomic_DNA"/>
</dbReference>
<name>A0A645B3X8_9ZZZZ</name>
<reference evidence="1" key="1">
    <citation type="submission" date="2019-08" db="EMBL/GenBank/DDBJ databases">
        <authorList>
            <person name="Kucharzyk K."/>
            <person name="Murdoch R.W."/>
            <person name="Higgins S."/>
            <person name="Loffler F."/>
        </authorList>
    </citation>
    <scope>NUCLEOTIDE SEQUENCE</scope>
</reference>
<protein>
    <submittedName>
        <fullName evidence="1">Uncharacterized protein</fullName>
    </submittedName>
</protein>
<organism evidence="1">
    <name type="scientific">bioreactor metagenome</name>
    <dbReference type="NCBI Taxonomy" id="1076179"/>
    <lineage>
        <taxon>unclassified sequences</taxon>
        <taxon>metagenomes</taxon>
        <taxon>ecological metagenomes</taxon>
    </lineage>
</organism>
<dbReference type="AlphaFoldDB" id="A0A645B3X8"/>